<feature type="transmembrane region" description="Helical" evidence="6">
    <location>
        <begin position="153"/>
        <end position="171"/>
    </location>
</feature>
<feature type="transmembrane region" description="Helical" evidence="6">
    <location>
        <begin position="210"/>
        <end position="233"/>
    </location>
</feature>
<evidence type="ECO:0000256" key="5">
    <source>
        <dbReference type="PROSITE-ProRule" id="PRU00205"/>
    </source>
</evidence>
<dbReference type="GO" id="GO:0050291">
    <property type="term" value="F:sphingosine N-acyltransferase activity"/>
    <property type="evidence" value="ECO:0007669"/>
    <property type="project" value="InterPro"/>
</dbReference>
<evidence type="ECO:0000256" key="2">
    <source>
        <dbReference type="ARBA" id="ARBA00022692"/>
    </source>
</evidence>
<dbReference type="GO" id="GO:0016020">
    <property type="term" value="C:membrane"/>
    <property type="evidence" value="ECO:0007669"/>
    <property type="project" value="UniProtKB-SubCell"/>
</dbReference>
<dbReference type="GO" id="GO:0005783">
    <property type="term" value="C:endoplasmic reticulum"/>
    <property type="evidence" value="ECO:0007669"/>
    <property type="project" value="TreeGrafter"/>
</dbReference>
<dbReference type="InterPro" id="IPR006634">
    <property type="entry name" value="TLC-dom"/>
</dbReference>
<proteinExistence type="predicted"/>
<dbReference type="PANTHER" id="PTHR12560">
    <property type="entry name" value="LONGEVITY ASSURANCE FACTOR 1 LAG1"/>
    <property type="match status" value="1"/>
</dbReference>
<name>A0A7R9VC12_9STRA</name>
<feature type="transmembrane region" description="Helical" evidence="6">
    <location>
        <begin position="96"/>
        <end position="115"/>
    </location>
</feature>
<evidence type="ECO:0000259" key="7">
    <source>
        <dbReference type="PROSITE" id="PS50922"/>
    </source>
</evidence>
<sequence>MSTEDAYPPGVVMFLGKVIDVTTGVTTWRKFLPFGMADPPGGWFSENYIVGDGVSTLAPLVTFDEYVRSAPEESSLSLRTLCDFAFQTPSTVLGDLTSYPSMGVLLVLVLLLRLVKSRLLPIFSGIGRRAGRATHGVEWEKKNEERIMKFGEYVFRLIFHSLISAYGVWYFRNKPWWDLWNEDAGTKLLFIDHDSTIIREARHPIEPGMAWYYLIQSAYNLEAMISLMTLSLVMTFQSPLRTTSSGKNGKVLRTMQLQSPLVVGWSPTVRGDFREMFVHHLITNLLIGGSSYFRFTRIGSMVFLVHDISDVPVDMSKLANFLKWKKTTIVCFVTMVLVWLATRLIVLPFVIYRSALTESYLMVSANGMDPIYWYCYRPVFYTLFALIILLHLVWFFMFIRMGLLLITRGEAHDLSEHKKGEKQLPEQAFKGKKTN</sequence>
<gene>
    <name evidence="8" type="ORF">TDUB1175_LOCUS217</name>
</gene>
<evidence type="ECO:0000256" key="4">
    <source>
        <dbReference type="ARBA" id="ARBA00023136"/>
    </source>
</evidence>
<dbReference type="PROSITE" id="PS50922">
    <property type="entry name" value="TLC"/>
    <property type="match status" value="1"/>
</dbReference>
<comment type="subcellular location">
    <subcellularLocation>
        <location evidence="1">Membrane</location>
        <topology evidence="1">Multi-pass membrane protein</topology>
    </subcellularLocation>
</comment>
<dbReference type="InterPro" id="IPR016439">
    <property type="entry name" value="Lag1/Lac1-like"/>
</dbReference>
<dbReference type="SMART" id="SM00724">
    <property type="entry name" value="TLC"/>
    <property type="match status" value="1"/>
</dbReference>
<feature type="transmembrane region" description="Helical" evidence="6">
    <location>
        <begin position="329"/>
        <end position="351"/>
    </location>
</feature>
<dbReference type="Pfam" id="PF03798">
    <property type="entry name" value="TRAM_LAG1_CLN8"/>
    <property type="match status" value="1"/>
</dbReference>
<dbReference type="GO" id="GO:0046513">
    <property type="term" value="P:ceramide biosynthetic process"/>
    <property type="evidence" value="ECO:0007669"/>
    <property type="project" value="InterPro"/>
</dbReference>
<keyword evidence="4 5" id="KW-0472">Membrane</keyword>
<dbReference type="AlphaFoldDB" id="A0A7R9VC12"/>
<evidence type="ECO:0000256" key="1">
    <source>
        <dbReference type="ARBA" id="ARBA00004141"/>
    </source>
</evidence>
<dbReference type="EMBL" id="HBED01000360">
    <property type="protein sequence ID" value="CAD8290796.1"/>
    <property type="molecule type" value="Transcribed_RNA"/>
</dbReference>
<protein>
    <recommendedName>
        <fullName evidence="7">TLC domain-containing protein</fullName>
    </recommendedName>
</protein>
<evidence type="ECO:0000256" key="3">
    <source>
        <dbReference type="ARBA" id="ARBA00022989"/>
    </source>
</evidence>
<keyword evidence="3 6" id="KW-1133">Transmembrane helix</keyword>
<feature type="transmembrane region" description="Helical" evidence="6">
    <location>
        <begin position="371"/>
        <end position="399"/>
    </location>
</feature>
<accession>A0A7R9VC12</accession>
<feature type="domain" description="TLC" evidence="7">
    <location>
        <begin position="148"/>
        <end position="407"/>
    </location>
</feature>
<evidence type="ECO:0000256" key="6">
    <source>
        <dbReference type="SAM" id="Phobius"/>
    </source>
</evidence>
<keyword evidence="2 5" id="KW-0812">Transmembrane</keyword>
<organism evidence="8">
    <name type="scientific">Pseudictyota dubia</name>
    <dbReference type="NCBI Taxonomy" id="2749911"/>
    <lineage>
        <taxon>Eukaryota</taxon>
        <taxon>Sar</taxon>
        <taxon>Stramenopiles</taxon>
        <taxon>Ochrophyta</taxon>
        <taxon>Bacillariophyta</taxon>
        <taxon>Mediophyceae</taxon>
        <taxon>Biddulphiophycidae</taxon>
        <taxon>Eupodiscales</taxon>
        <taxon>Odontellaceae</taxon>
        <taxon>Pseudictyota</taxon>
    </lineage>
</organism>
<evidence type="ECO:0000313" key="8">
    <source>
        <dbReference type="EMBL" id="CAD8290796.1"/>
    </source>
</evidence>
<reference evidence="8" key="1">
    <citation type="submission" date="2021-01" db="EMBL/GenBank/DDBJ databases">
        <authorList>
            <person name="Corre E."/>
            <person name="Pelletier E."/>
            <person name="Niang G."/>
            <person name="Scheremetjew M."/>
            <person name="Finn R."/>
            <person name="Kale V."/>
            <person name="Holt S."/>
            <person name="Cochrane G."/>
            <person name="Meng A."/>
            <person name="Brown T."/>
            <person name="Cohen L."/>
        </authorList>
    </citation>
    <scope>NUCLEOTIDE SEQUENCE</scope>
    <source>
        <strain evidence="8">CCMP147</strain>
    </source>
</reference>
<dbReference type="PANTHER" id="PTHR12560:SF0">
    <property type="entry name" value="LD18904P"/>
    <property type="match status" value="1"/>
</dbReference>